<dbReference type="AlphaFoldDB" id="A0A0C2WWG6"/>
<dbReference type="STRING" id="933852.A0A0C2WWG6"/>
<dbReference type="PANTHER" id="PTHR31200:SF1">
    <property type="entry name" value="INO80 COMPLEX SUBUNIT C"/>
    <property type="match status" value="1"/>
</dbReference>
<evidence type="ECO:0000256" key="2">
    <source>
        <dbReference type="ARBA" id="ARBA00023015"/>
    </source>
</evidence>
<evidence type="ECO:0000256" key="4">
    <source>
        <dbReference type="ARBA" id="ARBA00023242"/>
    </source>
</evidence>
<dbReference type="SMART" id="SM00993">
    <property type="entry name" value="YL1_C"/>
    <property type="match status" value="1"/>
</dbReference>
<evidence type="ECO:0000256" key="1">
    <source>
        <dbReference type="ARBA" id="ARBA00004123"/>
    </source>
</evidence>
<gene>
    <name evidence="7" type="ORF">M408DRAFT_302014</name>
</gene>
<keyword evidence="3" id="KW-0804">Transcription</keyword>
<evidence type="ECO:0000256" key="3">
    <source>
        <dbReference type="ARBA" id="ARBA00023163"/>
    </source>
</evidence>
<dbReference type="Pfam" id="PF08265">
    <property type="entry name" value="YL1_C"/>
    <property type="match status" value="1"/>
</dbReference>
<comment type="subcellular location">
    <subcellularLocation>
        <location evidence="1">Nucleus</location>
    </subcellularLocation>
</comment>
<reference evidence="7 8" key="1">
    <citation type="submission" date="2014-04" db="EMBL/GenBank/DDBJ databases">
        <authorList>
            <consortium name="DOE Joint Genome Institute"/>
            <person name="Kuo A."/>
            <person name="Zuccaro A."/>
            <person name="Kohler A."/>
            <person name="Nagy L.G."/>
            <person name="Floudas D."/>
            <person name="Copeland A."/>
            <person name="Barry K.W."/>
            <person name="Cichocki N."/>
            <person name="Veneault-Fourrey C."/>
            <person name="LaButti K."/>
            <person name="Lindquist E.A."/>
            <person name="Lipzen A."/>
            <person name="Lundell T."/>
            <person name="Morin E."/>
            <person name="Murat C."/>
            <person name="Sun H."/>
            <person name="Tunlid A."/>
            <person name="Henrissat B."/>
            <person name="Grigoriev I.V."/>
            <person name="Hibbett D.S."/>
            <person name="Martin F."/>
            <person name="Nordberg H.P."/>
            <person name="Cantor M.N."/>
            <person name="Hua S.X."/>
        </authorList>
    </citation>
    <scope>NUCLEOTIDE SEQUENCE [LARGE SCALE GENOMIC DNA]</scope>
    <source>
        <strain evidence="7 8">MAFF 305830</strain>
    </source>
</reference>
<dbReference type="OrthoDB" id="49520at2759"/>
<dbReference type="HOGENOM" id="CLU_071116_2_0_1"/>
<dbReference type="InterPro" id="IPR029525">
    <property type="entry name" value="INO80C/Ies6"/>
</dbReference>
<proteinExistence type="predicted"/>
<keyword evidence="4" id="KW-0539">Nucleus</keyword>
<evidence type="ECO:0000313" key="8">
    <source>
        <dbReference type="Proteomes" id="UP000054097"/>
    </source>
</evidence>
<name>A0A0C2WWG6_SERVB</name>
<organism evidence="7 8">
    <name type="scientific">Serendipita vermifera MAFF 305830</name>
    <dbReference type="NCBI Taxonomy" id="933852"/>
    <lineage>
        <taxon>Eukaryota</taxon>
        <taxon>Fungi</taxon>
        <taxon>Dikarya</taxon>
        <taxon>Basidiomycota</taxon>
        <taxon>Agaricomycotina</taxon>
        <taxon>Agaricomycetes</taxon>
        <taxon>Sebacinales</taxon>
        <taxon>Serendipitaceae</taxon>
        <taxon>Serendipita</taxon>
    </lineage>
</organism>
<protein>
    <recommendedName>
        <fullName evidence="6">Vps72/YL1 C-terminal domain-containing protein</fullName>
    </recommendedName>
</protein>
<dbReference type="InterPro" id="IPR013272">
    <property type="entry name" value="Vps72/YL1_C"/>
</dbReference>
<feature type="region of interest" description="Disordered" evidence="5">
    <location>
        <begin position="51"/>
        <end position="72"/>
    </location>
</feature>
<dbReference type="EMBL" id="KN824374">
    <property type="protein sequence ID" value="KIM21702.1"/>
    <property type="molecule type" value="Genomic_DNA"/>
</dbReference>
<accession>A0A0C2WWG6</accession>
<evidence type="ECO:0000256" key="5">
    <source>
        <dbReference type="SAM" id="MobiDB-lite"/>
    </source>
</evidence>
<keyword evidence="8" id="KW-1185">Reference proteome</keyword>
<dbReference type="Proteomes" id="UP000054097">
    <property type="component" value="Unassembled WGS sequence"/>
</dbReference>
<dbReference type="GO" id="GO:0031011">
    <property type="term" value="C:Ino80 complex"/>
    <property type="evidence" value="ECO:0007669"/>
    <property type="project" value="InterPro"/>
</dbReference>
<keyword evidence="2" id="KW-0805">Transcription regulation</keyword>
<feature type="domain" description="Vps72/YL1 C-terminal" evidence="6">
    <location>
        <begin position="143"/>
        <end position="172"/>
    </location>
</feature>
<dbReference type="GO" id="GO:0006338">
    <property type="term" value="P:chromatin remodeling"/>
    <property type="evidence" value="ECO:0007669"/>
    <property type="project" value="InterPro"/>
</dbReference>
<evidence type="ECO:0000313" key="7">
    <source>
        <dbReference type="EMBL" id="KIM21702.1"/>
    </source>
</evidence>
<feature type="compositionally biased region" description="Basic and acidic residues" evidence="5">
    <location>
        <begin position="52"/>
        <end position="68"/>
    </location>
</feature>
<evidence type="ECO:0000259" key="6">
    <source>
        <dbReference type="SMART" id="SM00993"/>
    </source>
</evidence>
<sequence length="195" mass="21710">MPPKGWRKGQPEADSGVTLPEQLSFMHIPKPFKNPAYTKNATRRTQTLKTLLSREKERDKAARAERSKLKGGVDAGDVKMEIENVADNTMDAEDRMDVDAAGEKRPVVLLQLDEDELAEGLDPDDVPSYFSIEAPPSFLPPKRYCDITGLEGPYRDPKTGLRYHDLGVYNYIQNLNPATIQAHLSTRSSGAVVIK</sequence>
<reference evidence="8" key="2">
    <citation type="submission" date="2015-01" db="EMBL/GenBank/DDBJ databases">
        <title>Evolutionary Origins and Diversification of the Mycorrhizal Mutualists.</title>
        <authorList>
            <consortium name="DOE Joint Genome Institute"/>
            <consortium name="Mycorrhizal Genomics Consortium"/>
            <person name="Kohler A."/>
            <person name="Kuo A."/>
            <person name="Nagy L.G."/>
            <person name="Floudas D."/>
            <person name="Copeland A."/>
            <person name="Barry K.W."/>
            <person name="Cichocki N."/>
            <person name="Veneault-Fourrey C."/>
            <person name="LaButti K."/>
            <person name="Lindquist E.A."/>
            <person name="Lipzen A."/>
            <person name="Lundell T."/>
            <person name="Morin E."/>
            <person name="Murat C."/>
            <person name="Riley R."/>
            <person name="Ohm R."/>
            <person name="Sun H."/>
            <person name="Tunlid A."/>
            <person name="Henrissat B."/>
            <person name="Grigoriev I.V."/>
            <person name="Hibbett D.S."/>
            <person name="Martin F."/>
        </authorList>
    </citation>
    <scope>NUCLEOTIDE SEQUENCE [LARGE SCALE GENOMIC DNA]</scope>
    <source>
        <strain evidence="8">MAFF 305830</strain>
    </source>
</reference>
<dbReference type="PANTHER" id="PTHR31200">
    <property type="entry name" value="INO80 COMPLEX SUBUNIT C"/>
    <property type="match status" value="1"/>
</dbReference>